<evidence type="ECO:0000313" key="1">
    <source>
        <dbReference type="EMBL" id="KIQ01810.1"/>
    </source>
</evidence>
<dbReference type="Pfam" id="PF06935">
    <property type="entry name" value="DUF1284"/>
    <property type="match status" value="1"/>
</dbReference>
<reference evidence="1 2" key="1">
    <citation type="submission" date="2014-12" db="EMBL/GenBank/DDBJ databases">
        <title>16Stimator: statistical estimation of ribosomal gene copy numbers from draft genome assemblies.</title>
        <authorList>
            <person name="Perisin M.A."/>
            <person name="Vetter M."/>
            <person name="Gilbert J.A."/>
            <person name="Bergelson J."/>
        </authorList>
    </citation>
    <scope>NUCLEOTIDE SEQUENCE [LARGE SCALE GENOMIC DNA]</scope>
    <source>
        <strain evidence="1 2">MEJ076</strain>
    </source>
</reference>
<gene>
    <name evidence="1" type="ORF">RU07_13695</name>
</gene>
<accession>A0A0D0J7N0</accession>
<comment type="caution">
    <text evidence="1">The sequence shown here is derived from an EMBL/GenBank/DDBJ whole genome shotgun (WGS) entry which is preliminary data.</text>
</comment>
<proteinExistence type="predicted"/>
<dbReference type="EMBL" id="JXQV01000012">
    <property type="protein sequence ID" value="KIQ01810.1"/>
    <property type="molecule type" value="Genomic_DNA"/>
</dbReference>
<protein>
    <submittedName>
        <fullName evidence="1">2Fe-2S ferredoxin</fullName>
    </submittedName>
</protein>
<evidence type="ECO:0000313" key="2">
    <source>
        <dbReference type="Proteomes" id="UP000035017"/>
    </source>
</evidence>
<organism evidence="1 2">
    <name type="scientific">Agrobacterium tumefaciens</name>
    <dbReference type="NCBI Taxonomy" id="358"/>
    <lineage>
        <taxon>Bacteria</taxon>
        <taxon>Pseudomonadati</taxon>
        <taxon>Pseudomonadota</taxon>
        <taxon>Alphaproteobacteria</taxon>
        <taxon>Hyphomicrobiales</taxon>
        <taxon>Rhizobiaceae</taxon>
        <taxon>Rhizobium/Agrobacterium group</taxon>
        <taxon>Agrobacterium</taxon>
        <taxon>Agrobacterium tumefaciens complex</taxon>
    </lineage>
</organism>
<sequence length="146" mass="16169">MTIRLRAHHLLCMLTYVGKGYTPGFTVNYDRVAVRLRAGEEIELISGPDDICEPLLDDKDAHCFAHSVVGRDARALDAVGQWLGRNLQIGDQINPDEAFIEKLRAGFKHGNLRQPCSGCEWTSLCDRVAGDDYCGVKTAPQLGINR</sequence>
<dbReference type="OrthoDB" id="6195504at2"/>
<name>A0A0D0J7N0_AGRTU</name>
<dbReference type="AlphaFoldDB" id="A0A0D0J7N0"/>
<dbReference type="Proteomes" id="UP000035017">
    <property type="component" value="Unassembled WGS sequence"/>
</dbReference>
<dbReference type="InterPro" id="IPR009702">
    <property type="entry name" value="DUF1284"/>
</dbReference>